<dbReference type="PANTHER" id="PTHR11699">
    <property type="entry name" value="ALDEHYDE DEHYDROGENASE-RELATED"/>
    <property type="match status" value="1"/>
</dbReference>
<dbReference type="AlphaFoldDB" id="A0A9P0EXZ1"/>
<dbReference type="InterPro" id="IPR015590">
    <property type="entry name" value="Aldehyde_DH_dom"/>
</dbReference>
<keyword evidence="3" id="KW-1185">Reference proteome</keyword>
<evidence type="ECO:0000259" key="1">
    <source>
        <dbReference type="Pfam" id="PF00171"/>
    </source>
</evidence>
<name>A0A9P0EXZ1_BEMTA</name>
<dbReference type="SUPFAM" id="SSF53720">
    <property type="entry name" value="ALDH-like"/>
    <property type="match status" value="1"/>
</dbReference>
<protein>
    <recommendedName>
        <fullName evidence="1">Aldehyde dehydrogenase domain-containing protein</fullName>
    </recommendedName>
</protein>
<evidence type="ECO:0000313" key="2">
    <source>
        <dbReference type="EMBL" id="CAH0381566.1"/>
    </source>
</evidence>
<dbReference type="InterPro" id="IPR016161">
    <property type="entry name" value="Ald_DH/histidinol_DH"/>
</dbReference>
<accession>A0A9P0EXZ1</accession>
<dbReference type="Pfam" id="PF00171">
    <property type="entry name" value="Aldedh"/>
    <property type="match status" value="1"/>
</dbReference>
<dbReference type="InterPro" id="IPR016163">
    <property type="entry name" value="Ald_DH_C"/>
</dbReference>
<evidence type="ECO:0000313" key="3">
    <source>
        <dbReference type="Proteomes" id="UP001152759"/>
    </source>
</evidence>
<gene>
    <name evidence="2" type="ORF">BEMITA_LOCUS1202</name>
</gene>
<dbReference type="Gene3D" id="3.40.309.10">
    <property type="entry name" value="Aldehyde Dehydrogenase, Chain A, domain 2"/>
    <property type="match status" value="1"/>
</dbReference>
<reference evidence="2" key="1">
    <citation type="submission" date="2021-12" db="EMBL/GenBank/DDBJ databases">
        <authorList>
            <person name="King R."/>
        </authorList>
    </citation>
    <scope>NUCLEOTIDE SEQUENCE</scope>
</reference>
<dbReference type="Proteomes" id="UP001152759">
    <property type="component" value="Chromosome 1"/>
</dbReference>
<dbReference type="EMBL" id="OU963862">
    <property type="protein sequence ID" value="CAH0381566.1"/>
    <property type="molecule type" value="Genomic_DNA"/>
</dbReference>
<organism evidence="2 3">
    <name type="scientific">Bemisia tabaci</name>
    <name type="common">Sweetpotato whitefly</name>
    <name type="synonym">Aleurodes tabaci</name>
    <dbReference type="NCBI Taxonomy" id="7038"/>
    <lineage>
        <taxon>Eukaryota</taxon>
        <taxon>Metazoa</taxon>
        <taxon>Ecdysozoa</taxon>
        <taxon>Arthropoda</taxon>
        <taxon>Hexapoda</taxon>
        <taxon>Insecta</taxon>
        <taxon>Pterygota</taxon>
        <taxon>Neoptera</taxon>
        <taxon>Paraneoptera</taxon>
        <taxon>Hemiptera</taxon>
        <taxon>Sternorrhyncha</taxon>
        <taxon>Aleyrodoidea</taxon>
        <taxon>Aleyrodidae</taxon>
        <taxon>Aleyrodinae</taxon>
        <taxon>Bemisia</taxon>
    </lineage>
</organism>
<feature type="domain" description="Aldehyde dehydrogenase" evidence="1">
    <location>
        <begin position="236"/>
        <end position="427"/>
    </location>
</feature>
<sequence>MSENETAEGPLAGTTNLIYDEPCYSNLSEWIGTLSKSSDFFNTHFENFSRNALLYLSNHRLVSKDKARKSNNEQTSVIFHLQLQATDVNSKKIILSSILTKIEDRKKILAEIEALEFGVSLNTAYDRITLWIQLLKGLLSLGKPKSLPQGMHRIFDELIGVPDSFLELCWWVITSLLDGLSVKLFQVVEPALLSALLLKEIIGECTQNCRISFELASEPAPDPNSPSTTENFTGKRTPMVVFSNADINSALDAGVNAAWFTEGLVPWATSCILVQEGIHSKFIAALKKRLQLSAATISITHSSLNINEEYENNMKEILSRAKEMHLEIFQVTPTRGNHQSATLIIGDFLSVPTSLSTRSINMTLPVLFVVPFRKIQEGIAMANSSTDKIAASVWSESFSQCLSTVTQLDFDTIWVNSHGIFDSVVPFYNRVSSCEPHLPTALKYVFMFDLRSKSSLYFENSRLGDGEMQVILNAAYKECLNWGKKDYDDYIKILNQVWVDVDPETVAPDFKQQLVDSFCGQVTNTATVQVKNCFVSSTVKAIGVIIFFVESKLVTKQMLLKLILSAIFSKNTVIVLGKEHNFDTLTSALPEGVLHVTEQYPWDALCSVVSEHKQGANMSVWRLGDDYFDLFERQDGHLFKYYTFLKDVDIRAHVVRKKVVWMPFS</sequence>
<dbReference type="GO" id="GO:0016620">
    <property type="term" value="F:oxidoreductase activity, acting on the aldehyde or oxo group of donors, NAD or NADP as acceptor"/>
    <property type="evidence" value="ECO:0007669"/>
    <property type="project" value="InterPro"/>
</dbReference>
<proteinExistence type="predicted"/>